<dbReference type="Proteomes" id="UP000003577">
    <property type="component" value="Unassembled WGS sequence"/>
</dbReference>
<evidence type="ECO:0000313" key="2">
    <source>
        <dbReference type="Proteomes" id="UP000003577"/>
    </source>
</evidence>
<accession>A5KKR2</accession>
<reference evidence="1 2" key="2">
    <citation type="submission" date="2007-04" db="EMBL/GenBank/DDBJ databases">
        <title>Draft genome sequence of Ruminococcus torques (ATCC 27756).</title>
        <authorList>
            <person name="Sudarsanam P."/>
            <person name="Ley R."/>
            <person name="Guruge J."/>
            <person name="Turnbaugh P.J."/>
            <person name="Mahowald M."/>
            <person name="Liep D."/>
            <person name="Gordon J."/>
        </authorList>
    </citation>
    <scope>NUCLEOTIDE SEQUENCE [LARGE SCALE GENOMIC DNA]</scope>
    <source>
        <strain evidence="1 2">ATCC 27756</strain>
    </source>
</reference>
<dbReference type="PaxDb" id="411460-RUMTOR_00815"/>
<evidence type="ECO:0000313" key="1">
    <source>
        <dbReference type="EMBL" id="EDK25013.1"/>
    </source>
</evidence>
<name>A5KKR2_9FIRM</name>
<gene>
    <name evidence="1" type="ORF">RUMTOR_00815</name>
</gene>
<dbReference type="EMBL" id="AAVP02000002">
    <property type="protein sequence ID" value="EDK25013.1"/>
    <property type="molecule type" value="Genomic_DNA"/>
</dbReference>
<dbReference type="SUPFAM" id="SSF51395">
    <property type="entry name" value="FMN-linked oxidoreductases"/>
    <property type="match status" value="1"/>
</dbReference>
<reference evidence="1 2" key="1">
    <citation type="submission" date="2007-03" db="EMBL/GenBank/DDBJ databases">
        <authorList>
            <person name="Fulton L."/>
            <person name="Clifton S."/>
            <person name="Fulton B."/>
            <person name="Xu J."/>
            <person name="Minx P."/>
            <person name="Pepin K.H."/>
            <person name="Johnson M."/>
            <person name="Thiruvilangam P."/>
            <person name="Bhonagiri V."/>
            <person name="Nash W.E."/>
            <person name="Mardis E.R."/>
            <person name="Wilson R.K."/>
        </authorList>
    </citation>
    <scope>NUCLEOTIDE SEQUENCE [LARGE SCALE GENOMIC DNA]</scope>
    <source>
        <strain evidence="1 2">ATCC 27756</strain>
    </source>
</reference>
<dbReference type="AlphaFoldDB" id="A5KKR2"/>
<sequence>MIGRGVLADPAIARKIKGGDGADKAEMRHFHDMLYEAYCEEMSGERTVLYKMKELWFYLASSFTNSRPYAKKIKKAEKCAVYEKIIEELFANEEVI</sequence>
<protein>
    <submittedName>
        <fullName evidence="1">Uncharacterized protein</fullName>
    </submittedName>
</protein>
<organism evidence="1 2">
    <name type="scientific">[Ruminococcus] torques ATCC 27756</name>
    <dbReference type="NCBI Taxonomy" id="411460"/>
    <lineage>
        <taxon>Bacteria</taxon>
        <taxon>Bacillati</taxon>
        <taxon>Bacillota</taxon>
        <taxon>Clostridia</taxon>
        <taxon>Lachnospirales</taxon>
        <taxon>Lachnospiraceae</taxon>
        <taxon>Mediterraneibacter</taxon>
    </lineage>
</organism>
<dbReference type="HOGENOM" id="CLU_2358006_0_0_9"/>
<comment type="caution">
    <text evidence="1">The sequence shown here is derived from an EMBL/GenBank/DDBJ whole genome shotgun (WGS) entry which is preliminary data.</text>
</comment>
<proteinExistence type="predicted"/>